<dbReference type="GO" id="GO:0031122">
    <property type="term" value="P:cytoplasmic microtubule organization"/>
    <property type="evidence" value="ECO:0007669"/>
    <property type="project" value="TreeGrafter"/>
</dbReference>
<evidence type="ECO:0000313" key="10">
    <source>
        <dbReference type="Proteomes" id="UP001187682"/>
    </source>
</evidence>
<dbReference type="GO" id="GO:0000922">
    <property type="term" value="C:spindle pole"/>
    <property type="evidence" value="ECO:0007669"/>
    <property type="project" value="InterPro"/>
</dbReference>
<comment type="similarity">
    <text evidence="1 5">Belongs to the TUBGCP family.</text>
</comment>
<dbReference type="GO" id="GO:0043015">
    <property type="term" value="F:gamma-tubulin binding"/>
    <property type="evidence" value="ECO:0007669"/>
    <property type="project" value="InterPro"/>
</dbReference>
<gene>
    <name evidence="9" type="ORF">DNG_08663</name>
</gene>
<dbReference type="InterPro" id="IPR042241">
    <property type="entry name" value="GCP_C_sf"/>
</dbReference>
<dbReference type="Pfam" id="PF04130">
    <property type="entry name" value="GCP_C_terminal"/>
    <property type="match status" value="1"/>
</dbReference>
<dbReference type="AlphaFoldDB" id="A0AAE8N5P1"/>
<keyword evidence="4 5" id="KW-0206">Cytoskeleton</keyword>
<evidence type="ECO:0000256" key="3">
    <source>
        <dbReference type="ARBA" id="ARBA00022701"/>
    </source>
</evidence>
<evidence type="ECO:0000256" key="5">
    <source>
        <dbReference type="RuleBase" id="RU363050"/>
    </source>
</evidence>
<protein>
    <recommendedName>
        <fullName evidence="5">Spindle pole body component</fullName>
    </recommendedName>
</protein>
<dbReference type="GO" id="GO:0051225">
    <property type="term" value="P:spindle assembly"/>
    <property type="evidence" value="ECO:0007669"/>
    <property type="project" value="TreeGrafter"/>
</dbReference>
<dbReference type="PANTHER" id="PTHR19302">
    <property type="entry name" value="GAMMA TUBULIN COMPLEX PROTEIN"/>
    <property type="match status" value="1"/>
</dbReference>
<dbReference type="EMBL" id="ONZQ02000014">
    <property type="protein sequence ID" value="SPO05974.1"/>
    <property type="molecule type" value="Genomic_DNA"/>
</dbReference>
<dbReference type="Pfam" id="PF17681">
    <property type="entry name" value="GCP_N_terminal"/>
    <property type="match status" value="1"/>
</dbReference>
<keyword evidence="2 5" id="KW-0963">Cytoplasm</keyword>
<keyword evidence="10" id="KW-1185">Reference proteome</keyword>
<comment type="subcellular location">
    <subcellularLocation>
        <location evidence="5">Cytoplasm</location>
        <location evidence="5">Cytoskeleton</location>
        <location evidence="5">Microtubule organizing center</location>
    </subcellularLocation>
</comment>
<feature type="domain" description="Gamma tubulin complex component C-terminal" evidence="7">
    <location>
        <begin position="584"/>
        <end position="948"/>
    </location>
</feature>
<dbReference type="InterPro" id="IPR041470">
    <property type="entry name" value="GCP_N"/>
</dbReference>
<evidence type="ECO:0000259" key="8">
    <source>
        <dbReference type="Pfam" id="PF17681"/>
    </source>
</evidence>
<dbReference type="GO" id="GO:0007020">
    <property type="term" value="P:microtubule nucleation"/>
    <property type="evidence" value="ECO:0007669"/>
    <property type="project" value="InterPro"/>
</dbReference>
<dbReference type="Gene3D" id="1.20.120.1900">
    <property type="entry name" value="Gamma-tubulin complex, C-terminal domain"/>
    <property type="match status" value="1"/>
</dbReference>
<evidence type="ECO:0000256" key="1">
    <source>
        <dbReference type="ARBA" id="ARBA00010337"/>
    </source>
</evidence>
<feature type="region of interest" description="Disordered" evidence="6">
    <location>
        <begin position="70"/>
        <end position="92"/>
    </location>
</feature>
<evidence type="ECO:0000256" key="2">
    <source>
        <dbReference type="ARBA" id="ARBA00022490"/>
    </source>
</evidence>
<proteinExistence type="inferred from homology"/>
<name>A0AAE8N5P1_9PEZI</name>
<dbReference type="GO" id="GO:0005816">
    <property type="term" value="C:spindle pole body"/>
    <property type="evidence" value="ECO:0007669"/>
    <property type="project" value="UniProtKB-ARBA"/>
</dbReference>
<reference evidence="9" key="1">
    <citation type="submission" date="2018-03" db="EMBL/GenBank/DDBJ databases">
        <authorList>
            <person name="Guldener U."/>
        </authorList>
    </citation>
    <scope>NUCLEOTIDE SEQUENCE</scope>
</reference>
<organism evidence="9 10">
    <name type="scientific">Cephalotrichum gorgonifer</name>
    <dbReference type="NCBI Taxonomy" id="2041049"/>
    <lineage>
        <taxon>Eukaryota</taxon>
        <taxon>Fungi</taxon>
        <taxon>Dikarya</taxon>
        <taxon>Ascomycota</taxon>
        <taxon>Pezizomycotina</taxon>
        <taxon>Sordariomycetes</taxon>
        <taxon>Hypocreomycetidae</taxon>
        <taxon>Microascales</taxon>
        <taxon>Microascaceae</taxon>
        <taxon>Cephalotrichum</taxon>
    </lineage>
</organism>
<dbReference type="GO" id="GO:0000278">
    <property type="term" value="P:mitotic cell cycle"/>
    <property type="evidence" value="ECO:0007669"/>
    <property type="project" value="TreeGrafter"/>
</dbReference>
<evidence type="ECO:0000313" key="9">
    <source>
        <dbReference type="EMBL" id="SPO05974.1"/>
    </source>
</evidence>
<keyword evidence="3 5" id="KW-0493">Microtubule</keyword>
<comment type="caution">
    <text evidence="9">The sequence shown here is derived from an EMBL/GenBank/DDBJ whole genome shotgun (WGS) entry which is preliminary data.</text>
</comment>
<dbReference type="GO" id="GO:0051321">
    <property type="term" value="P:meiotic cell cycle"/>
    <property type="evidence" value="ECO:0007669"/>
    <property type="project" value="TreeGrafter"/>
</dbReference>
<dbReference type="GO" id="GO:0051011">
    <property type="term" value="F:microtubule minus-end binding"/>
    <property type="evidence" value="ECO:0007669"/>
    <property type="project" value="TreeGrafter"/>
</dbReference>
<dbReference type="InterPro" id="IPR007259">
    <property type="entry name" value="GCP"/>
</dbReference>
<dbReference type="Proteomes" id="UP001187682">
    <property type="component" value="Unassembled WGS sequence"/>
</dbReference>
<sequence>MAINRDDADVFSVPDLWGSSSWQKAHPDPEEPSSFFSLDVTEIESRLKLNSILADRDGFFRQLTLETKSEHEAALSDEPTTEPSSDSDIPLSDDTDSIIDQWILDEPHCKTPDYKTWDTFNVPDAPRPEALCITEAGATVYDALLSEDGDPLNLKNTDYVVVDAKAYMAALLAVTVGRESVFFGLHSPSKSFKPVLPKIRISGHSADVLRGLQDMSIKCGGMFRRLRRLVESTYARHATPARVALASALDAVLSVIESSVAVHSRKARSLLQLQAAIRDISSILYQFDRLVDNLRPSLSDEAILLVVFRHAMSAEHKDVFVRDSMREVLQRVSRPWLNFMEEWLGVRPESGIPLTKNNVGQRRCFVKVEAETYIDDFGQEVEDVDFRLDRDSVPEFIPDDIAQKLFETGRSLRFIRSCHPDHPLSAQESVTRNNPPQAEWLYDWDSILELERRVSEYQANLSATISQARAENRTERGPSSALGDDPASYELQIFGADTSHIELHIMSSMKELAQPLQEQNQRDKLKEIIRARLSRGSGVFGDSSLEFSPHRSLLPALSFGPIVSAHGRIVNRESLRLLFTAHDLRGHIQLQRQFHLFGNGMFASRLSHALFDPDLETAERQQGVARRGGVMGLRLSGRDNWPPASSELRLALMGILAESHLPGSPDGVRDLPGDMSFGVRDMAPEDVDKCMDQDSLEALDFLRLTYKPPAALASIMTPVTLIQYDRIFKLMLRVLRLLYVTNRLFQAINSRACRWYTLSNPAVRFCFEARHLVHAVSSYFVDVGISMTWEGFESWLDKVQGEVTGDGDNDPLGELPGGTCSPERLRASHSLVLDHIMHALLLRKRQQPVLKLLEEIFGCILQFAKRIREYDAAEAGGSSGSGPEVVDLYGTFKKKVGVFITVCRGLNEKGDMGLRKGAKEGTEEVLGRQAEGNSIGYLLTRLDMFDYYEVGPGY</sequence>
<evidence type="ECO:0000259" key="7">
    <source>
        <dbReference type="Pfam" id="PF04130"/>
    </source>
</evidence>
<dbReference type="InterPro" id="IPR040457">
    <property type="entry name" value="GCP_C"/>
</dbReference>
<accession>A0AAE8N5P1</accession>
<evidence type="ECO:0000256" key="4">
    <source>
        <dbReference type="ARBA" id="ARBA00023212"/>
    </source>
</evidence>
<dbReference type="GO" id="GO:0000930">
    <property type="term" value="C:gamma-tubulin complex"/>
    <property type="evidence" value="ECO:0007669"/>
    <property type="project" value="TreeGrafter"/>
</dbReference>
<evidence type="ECO:0000256" key="6">
    <source>
        <dbReference type="SAM" id="MobiDB-lite"/>
    </source>
</evidence>
<feature type="domain" description="Gamma tubulin complex component protein N-terminal" evidence="8">
    <location>
        <begin position="171"/>
        <end position="460"/>
    </location>
</feature>
<dbReference type="GO" id="GO:0005874">
    <property type="term" value="C:microtubule"/>
    <property type="evidence" value="ECO:0007669"/>
    <property type="project" value="UniProtKB-KW"/>
</dbReference>
<dbReference type="PANTHER" id="PTHR19302:SF70">
    <property type="entry name" value="GAMMA-TUBULIN COMPLEX COMPONENT 6"/>
    <property type="match status" value="1"/>
</dbReference>